<evidence type="ECO:0000313" key="8">
    <source>
        <dbReference type="Proteomes" id="UP000430345"/>
    </source>
</evidence>
<evidence type="ECO:0000256" key="2">
    <source>
        <dbReference type="ARBA" id="ARBA00022862"/>
    </source>
</evidence>
<dbReference type="InterPro" id="IPR013740">
    <property type="entry name" value="Redoxin"/>
</dbReference>
<organism evidence="7 8">
    <name type="scientific">Clostridium tarantellae</name>
    <dbReference type="NCBI Taxonomy" id="39493"/>
    <lineage>
        <taxon>Bacteria</taxon>
        <taxon>Bacillati</taxon>
        <taxon>Bacillota</taxon>
        <taxon>Clostridia</taxon>
        <taxon>Eubacteriales</taxon>
        <taxon>Clostridiaceae</taxon>
        <taxon>Clostridium</taxon>
    </lineage>
</organism>
<evidence type="ECO:0000256" key="1">
    <source>
        <dbReference type="ARBA" id="ARBA00022559"/>
    </source>
</evidence>
<keyword evidence="2" id="KW-0049">Antioxidant</keyword>
<keyword evidence="1 7" id="KW-0575">Peroxidase</keyword>
<dbReference type="CDD" id="cd03014">
    <property type="entry name" value="PRX_Atyp2cys"/>
    <property type="match status" value="1"/>
</dbReference>
<dbReference type="NCBIfam" id="NF001808">
    <property type="entry name" value="PRK00522.1"/>
    <property type="match status" value="1"/>
</dbReference>
<evidence type="ECO:0000256" key="5">
    <source>
        <dbReference type="ARBA" id="ARBA00023284"/>
    </source>
</evidence>
<keyword evidence="3 7" id="KW-0560">Oxidoreductase</keyword>
<reference evidence="7 8" key="1">
    <citation type="submission" date="2019-10" db="EMBL/GenBank/DDBJ databases">
        <title>The Genome Sequence of Clostridium tarantellae Isolated from Fish Brain.</title>
        <authorList>
            <person name="Bano L."/>
            <person name="Kiel M."/>
            <person name="Sales G."/>
            <person name="Doxey A.C."/>
            <person name="Mansfield M.J."/>
            <person name="Schiavone M."/>
            <person name="Rossetto O."/>
            <person name="Pirazzini M."/>
            <person name="Dobrindt U."/>
            <person name="Montecucco C."/>
        </authorList>
    </citation>
    <scope>NUCLEOTIDE SEQUENCE [LARGE SCALE GENOMIC DNA]</scope>
    <source>
        <strain evidence="7 8">DSM 3997</strain>
    </source>
</reference>
<keyword evidence="4" id="KW-1015">Disulfide bond</keyword>
<evidence type="ECO:0000256" key="4">
    <source>
        <dbReference type="ARBA" id="ARBA00023157"/>
    </source>
</evidence>
<evidence type="ECO:0000259" key="6">
    <source>
        <dbReference type="PROSITE" id="PS51352"/>
    </source>
</evidence>
<dbReference type="OrthoDB" id="9781543at2"/>
<dbReference type="SUPFAM" id="SSF52833">
    <property type="entry name" value="Thioredoxin-like"/>
    <property type="match status" value="1"/>
</dbReference>
<dbReference type="PANTHER" id="PTHR43110:SF1">
    <property type="entry name" value="THIOL PEROXIDASE"/>
    <property type="match status" value="1"/>
</dbReference>
<comment type="caution">
    <text evidence="7">The sequence shown here is derived from an EMBL/GenBank/DDBJ whole genome shotgun (WGS) entry which is preliminary data.</text>
</comment>
<keyword evidence="8" id="KW-1185">Reference proteome</keyword>
<dbReference type="PANTHER" id="PTHR43110">
    <property type="entry name" value="THIOL PEROXIDASE"/>
    <property type="match status" value="1"/>
</dbReference>
<proteinExistence type="predicted"/>
<evidence type="ECO:0000313" key="7">
    <source>
        <dbReference type="EMBL" id="MPQ45214.1"/>
    </source>
</evidence>
<dbReference type="EMBL" id="WHJC01000508">
    <property type="protein sequence ID" value="MPQ45214.1"/>
    <property type="molecule type" value="Genomic_DNA"/>
</dbReference>
<feature type="domain" description="Thioredoxin" evidence="6">
    <location>
        <begin position="17"/>
        <end position="164"/>
    </location>
</feature>
<evidence type="ECO:0000256" key="3">
    <source>
        <dbReference type="ARBA" id="ARBA00023002"/>
    </source>
</evidence>
<dbReference type="AlphaFoldDB" id="A0A6I1MQ78"/>
<sequence length="164" mass="18219">MKVKFKGNELNLVGEQVHVGEKLPCFTVVDNNLGDVSLKDTKGVRIFLSVPSIDTPVCSIEVASFNEKIKELPNITCYTISMDLPFAQSRWCQAGTVENVKVLSDYKNREFAKATGTYLKELGLLTRACFVVNSNDELVYVDYLDEVTNEPDYNAVLEAAKAAK</sequence>
<dbReference type="PROSITE" id="PS01265">
    <property type="entry name" value="TPX"/>
    <property type="match status" value="1"/>
</dbReference>
<dbReference type="Proteomes" id="UP000430345">
    <property type="component" value="Unassembled WGS sequence"/>
</dbReference>
<name>A0A6I1MQ78_9CLOT</name>
<dbReference type="EC" id="1.11.1.-" evidence="7"/>
<dbReference type="Pfam" id="PF08534">
    <property type="entry name" value="Redoxin"/>
    <property type="match status" value="1"/>
</dbReference>
<dbReference type="InterPro" id="IPR050455">
    <property type="entry name" value="Tpx_Peroxidase_subfamily"/>
</dbReference>
<dbReference type="Gene3D" id="3.40.30.10">
    <property type="entry name" value="Glutaredoxin"/>
    <property type="match status" value="1"/>
</dbReference>
<dbReference type="InterPro" id="IPR013766">
    <property type="entry name" value="Thioredoxin_domain"/>
</dbReference>
<dbReference type="InterPro" id="IPR002065">
    <property type="entry name" value="TPX"/>
</dbReference>
<keyword evidence="5" id="KW-0676">Redox-active center</keyword>
<dbReference type="PROSITE" id="PS51352">
    <property type="entry name" value="THIOREDOXIN_2"/>
    <property type="match status" value="1"/>
</dbReference>
<dbReference type="RefSeq" id="WP_152892305.1">
    <property type="nucleotide sequence ID" value="NZ_WHJC01000508.1"/>
</dbReference>
<gene>
    <name evidence="7" type="ORF">GBZ86_15975</name>
</gene>
<protein>
    <submittedName>
        <fullName evidence="7">Thiol peroxidase</fullName>
        <ecNumber evidence="7">1.11.1.-</ecNumber>
    </submittedName>
</protein>
<dbReference type="InterPro" id="IPR018219">
    <property type="entry name" value="Tpx_CS"/>
</dbReference>
<dbReference type="GO" id="GO:0008379">
    <property type="term" value="F:thioredoxin peroxidase activity"/>
    <property type="evidence" value="ECO:0007669"/>
    <property type="project" value="InterPro"/>
</dbReference>
<accession>A0A6I1MQ78</accession>
<dbReference type="InterPro" id="IPR036249">
    <property type="entry name" value="Thioredoxin-like_sf"/>
</dbReference>